<evidence type="ECO:0000256" key="2">
    <source>
        <dbReference type="SAM" id="SignalP"/>
    </source>
</evidence>
<keyword evidence="1" id="KW-1133">Transmembrane helix</keyword>
<feature type="chain" id="PRO_5035463160" evidence="2">
    <location>
        <begin position="20"/>
        <end position="474"/>
    </location>
</feature>
<feature type="signal peptide" evidence="2">
    <location>
        <begin position="1"/>
        <end position="19"/>
    </location>
</feature>
<evidence type="ECO:0000313" key="4">
    <source>
        <dbReference type="Proteomes" id="UP000813461"/>
    </source>
</evidence>
<name>A0A8K0R4H9_9PLEO</name>
<evidence type="ECO:0000313" key="3">
    <source>
        <dbReference type="EMBL" id="KAH7083744.1"/>
    </source>
</evidence>
<dbReference type="AlphaFoldDB" id="A0A8K0R4H9"/>
<gene>
    <name evidence="3" type="ORF">FB567DRAFT_446817</name>
</gene>
<feature type="transmembrane region" description="Helical" evidence="1">
    <location>
        <begin position="340"/>
        <end position="359"/>
    </location>
</feature>
<evidence type="ECO:0000256" key="1">
    <source>
        <dbReference type="SAM" id="Phobius"/>
    </source>
</evidence>
<sequence length="474" mass="51796">MLGSTYLIALSHLLPFVLAERTPCTTESDTYIGNAQRRFYITSWIKRGACIRSGGGGDLHCYTTLLGVLEGLVELRKAEYNGASGVLALIPTIGALLGAPTNEVWTLLTILPFGGGLAMALSFGGAIIPVHVEDYEIAMRKGDIVVGSIVSFRTAWGEKGQSPSFDRNLDLLDEKVSARITDEESLRPDKKFIAVGLTGMVLLLIGSQIAMGVVEQGGVLPWWCASRWWMHLWYFMVTLTAITDNLVQLPFRKQHKLYVSRVPYKLTISGGESILTDPLRARSEPDNIGRALKHMETMPAGKVSFSGSTQYTQPRNTVLVMVSISGNTRLASVSRLASKAISIAVFVTGTAMFASVTLVAINMAILVLVLVLSAGGFSRAIAGWLVRRISEKEPMIHVIVNSEEEANQAMCRILKLRLIEDVEGYNDVQVEIDGHIFVNGRRVATRSKWYVAVLGVLANPYDLLLANDNPELTV</sequence>
<dbReference type="OrthoDB" id="5382699at2759"/>
<proteinExistence type="predicted"/>
<dbReference type="Proteomes" id="UP000813461">
    <property type="component" value="Unassembled WGS sequence"/>
</dbReference>
<keyword evidence="2" id="KW-0732">Signal</keyword>
<keyword evidence="4" id="KW-1185">Reference proteome</keyword>
<feature type="transmembrane region" description="Helical" evidence="1">
    <location>
        <begin position="192"/>
        <end position="211"/>
    </location>
</feature>
<keyword evidence="1" id="KW-0812">Transmembrane</keyword>
<feature type="transmembrane region" description="Helical" evidence="1">
    <location>
        <begin position="110"/>
        <end position="132"/>
    </location>
</feature>
<keyword evidence="1" id="KW-0472">Membrane</keyword>
<reference evidence="3" key="1">
    <citation type="journal article" date="2021" name="Nat. Commun.">
        <title>Genetic determinants of endophytism in the Arabidopsis root mycobiome.</title>
        <authorList>
            <person name="Mesny F."/>
            <person name="Miyauchi S."/>
            <person name="Thiergart T."/>
            <person name="Pickel B."/>
            <person name="Atanasova L."/>
            <person name="Karlsson M."/>
            <person name="Huettel B."/>
            <person name="Barry K.W."/>
            <person name="Haridas S."/>
            <person name="Chen C."/>
            <person name="Bauer D."/>
            <person name="Andreopoulos W."/>
            <person name="Pangilinan J."/>
            <person name="LaButti K."/>
            <person name="Riley R."/>
            <person name="Lipzen A."/>
            <person name="Clum A."/>
            <person name="Drula E."/>
            <person name="Henrissat B."/>
            <person name="Kohler A."/>
            <person name="Grigoriev I.V."/>
            <person name="Martin F.M."/>
            <person name="Hacquard S."/>
        </authorList>
    </citation>
    <scope>NUCLEOTIDE SEQUENCE</scope>
    <source>
        <strain evidence="3">MPI-SDFR-AT-0120</strain>
    </source>
</reference>
<feature type="transmembrane region" description="Helical" evidence="1">
    <location>
        <begin position="231"/>
        <end position="251"/>
    </location>
</feature>
<comment type="caution">
    <text evidence="3">The sequence shown here is derived from an EMBL/GenBank/DDBJ whole genome shotgun (WGS) entry which is preliminary data.</text>
</comment>
<protein>
    <submittedName>
        <fullName evidence="3">Uncharacterized protein</fullName>
    </submittedName>
</protein>
<feature type="transmembrane region" description="Helical" evidence="1">
    <location>
        <begin position="365"/>
        <end position="386"/>
    </location>
</feature>
<accession>A0A8K0R4H9</accession>
<dbReference type="EMBL" id="JAGMVJ010000013">
    <property type="protein sequence ID" value="KAH7083744.1"/>
    <property type="molecule type" value="Genomic_DNA"/>
</dbReference>
<organism evidence="3 4">
    <name type="scientific">Paraphoma chrysanthemicola</name>
    <dbReference type="NCBI Taxonomy" id="798071"/>
    <lineage>
        <taxon>Eukaryota</taxon>
        <taxon>Fungi</taxon>
        <taxon>Dikarya</taxon>
        <taxon>Ascomycota</taxon>
        <taxon>Pezizomycotina</taxon>
        <taxon>Dothideomycetes</taxon>
        <taxon>Pleosporomycetidae</taxon>
        <taxon>Pleosporales</taxon>
        <taxon>Pleosporineae</taxon>
        <taxon>Phaeosphaeriaceae</taxon>
        <taxon>Paraphoma</taxon>
    </lineage>
</organism>